<dbReference type="AlphaFoldDB" id="A0A6G8QA65"/>
<evidence type="ECO:0000313" key="1">
    <source>
        <dbReference type="EMBL" id="QIN83366.1"/>
    </source>
</evidence>
<sequence length="308" mass="34919">MVPASGWLNNAEVCQEAIDAASGLSYTREAEFERFYSYLLVDEPIIQLMPAHLLPVWAEQEAQPESLRALAVAAKLENARNRWLDEMVDEHDTFVSLTPSQGLNEAIVALTNHYYARALPDGTAASFFQRLATLYARHSISLVLDGKRRATFGRPLALADYEVHAEARHSSVRAPLDALLTLVRADEDQYTRATDSWHAWGLGAQLYDDALDVEEDFRRGTLTWTVGRTLRCFGDRSPRDADEFYEVALKEGIVTETLKRAEHHFTRAAELARSGLPRWESIQHGCRRQAQVLREDYARLLKLEPSDY</sequence>
<dbReference type="SUPFAM" id="SSF48576">
    <property type="entry name" value="Terpenoid synthases"/>
    <property type="match status" value="1"/>
</dbReference>
<proteinExistence type="predicted"/>
<dbReference type="Proteomes" id="UP000501452">
    <property type="component" value="Chromosome"/>
</dbReference>
<name>A0A6G8QA65_9ACTN</name>
<gene>
    <name evidence="1" type="ORF">GBA63_12510</name>
</gene>
<dbReference type="EMBL" id="CP045119">
    <property type="protein sequence ID" value="QIN83366.1"/>
    <property type="molecule type" value="Genomic_DNA"/>
</dbReference>
<organism evidence="1 2">
    <name type="scientific">Rubrobacter tropicus</name>
    <dbReference type="NCBI Taxonomy" id="2653851"/>
    <lineage>
        <taxon>Bacteria</taxon>
        <taxon>Bacillati</taxon>
        <taxon>Actinomycetota</taxon>
        <taxon>Rubrobacteria</taxon>
        <taxon>Rubrobacterales</taxon>
        <taxon>Rubrobacteraceae</taxon>
        <taxon>Rubrobacter</taxon>
    </lineage>
</organism>
<keyword evidence="2" id="KW-1185">Reference proteome</keyword>
<dbReference type="KEGG" id="rub:GBA63_12510"/>
<reference evidence="1 2" key="1">
    <citation type="submission" date="2019-10" db="EMBL/GenBank/DDBJ databases">
        <title>Rubrobacter sp nov SCSIO 52090 isolated from a deep-sea sediment in the South China Sea.</title>
        <authorList>
            <person name="Chen R.W."/>
        </authorList>
    </citation>
    <scope>NUCLEOTIDE SEQUENCE [LARGE SCALE GENOMIC DNA]</scope>
    <source>
        <strain evidence="1 2">SCSIO 52909</strain>
    </source>
</reference>
<protein>
    <submittedName>
        <fullName evidence="1">Uncharacterized protein</fullName>
    </submittedName>
</protein>
<accession>A0A6G8QA65</accession>
<dbReference type="InterPro" id="IPR008949">
    <property type="entry name" value="Isoprenoid_synthase_dom_sf"/>
</dbReference>
<dbReference type="RefSeq" id="WP_166176581.1">
    <property type="nucleotide sequence ID" value="NZ_CP045119.1"/>
</dbReference>
<dbReference type="Gene3D" id="1.10.600.10">
    <property type="entry name" value="Farnesyl Diphosphate Synthase"/>
    <property type="match status" value="1"/>
</dbReference>
<evidence type="ECO:0000313" key="2">
    <source>
        <dbReference type="Proteomes" id="UP000501452"/>
    </source>
</evidence>